<dbReference type="EMBL" id="CP022540">
    <property type="protein sequence ID" value="ASP20525.1"/>
    <property type="molecule type" value="Genomic_DNA"/>
</dbReference>
<evidence type="ECO:0000256" key="3">
    <source>
        <dbReference type="ARBA" id="ARBA00023004"/>
    </source>
</evidence>
<gene>
    <name evidence="7" type="ORF">ANTHELSMS3_01838</name>
</gene>
<feature type="chain" id="PRO_5012917194" evidence="5">
    <location>
        <begin position="18"/>
        <end position="132"/>
    </location>
</feature>
<evidence type="ECO:0000256" key="2">
    <source>
        <dbReference type="ARBA" id="ARBA00022723"/>
    </source>
</evidence>
<sequence>MIARLAALCLLAAPAVAQDADIGRSHYFTHCATCHGLEGSGDGPMAGVLTISPADLTELSIRNGGVFPLVRVVERIDGRDPLVAHGSPMPVYGGYFESSFDVPVKAPSGQPILTSQPVVDLVAYLREIQRIE</sequence>
<organism evidence="7 8">
    <name type="scientific">Antarctobacter heliothermus</name>
    <dbReference type="NCBI Taxonomy" id="74033"/>
    <lineage>
        <taxon>Bacteria</taxon>
        <taxon>Pseudomonadati</taxon>
        <taxon>Pseudomonadota</taxon>
        <taxon>Alphaproteobacteria</taxon>
        <taxon>Rhodobacterales</taxon>
        <taxon>Roseobacteraceae</taxon>
        <taxon>Antarctobacter</taxon>
    </lineage>
</organism>
<dbReference type="OrthoDB" id="335174at2"/>
<evidence type="ECO:0000256" key="5">
    <source>
        <dbReference type="SAM" id="SignalP"/>
    </source>
</evidence>
<protein>
    <submittedName>
        <fullName evidence="7">Cytochrome c</fullName>
    </submittedName>
</protein>
<dbReference type="GO" id="GO:0020037">
    <property type="term" value="F:heme binding"/>
    <property type="evidence" value="ECO:0007669"/>
    <property type="project" value="InterPro"/>
</dbReference>
<dbReference type="InterPro" id="IPR036909">
    <property type="entry name" value="Cyt_c-like_dom_sf"/>
</dbReference>
<dbReference type="RefSeq" id="WP_094037022.1">
    <property type="nucleotide sequence ID" value="NZ_CP022540.1"/>
</dbReference>
<accession>A0A222E2V0</accession>
<dbReference type="PROSITE" id="PS51007">
    <property type="entry name" value="CYTC"/>
    <property type="match status" value="1"/>
</dbReference>
<dbReference type="Gene3D" id="1.10.760.10">
    <property type="entry name" value="Cytochrome c-like domain"/>
    <property type="match status" value="1"/>
</dbReference>
<proteinExistence type="predicted"/>
<dbReference type="KEGG" id="aht:ANTHELSMS3_01838"/>
<dbReference type="GO" id="GO:0009055">
    <property type="term" value="F:electron transfer activity"/>
    <property type="evidence" value="ECO:0007669"/>
    <property type="project" value="InterPro"/>
</dbReference>
<evidence type="ECO:0000256" key="4">
    <source>
        <dbReference type="PROSITE-ProRule" id="PRU00433"/>
    </source>
</evidence>
<keyword evidence="3 4" id="KW-0408">Iron</keyword>
<dbReference type="AlphaFoldDB" id="A0A222E2V0"/>
<dbReference type="InterPro" id="IPR009056">
    <property type="entry name" value="Cyt_c-like_dom"/>
</dbReference>
<evidence type="ECO:0000313" key="7">
    <source>
        <dbReference type="EMBL" id="ASP20525.1"/>
    </source>
</evidence>
<evidence type="ECO:0000256" key="1">
    <source>
        <dbReference type="ARBA" id="ARBA00022617"/>
    </source>
</evidence>
<feature type="domain" description="Cytochrome c" evidence="6">
    <location>
        <begin position="18"/>
        <end position="129"/>
    </location>
</feature>
<evidence type="ECO:0000259" key="6">
    <source>
        <dbReference type="PROSITE" id="PS51007"/>
    </source>
</evidence>
<dbReference type="GO" id="GO:0046872">
    <property type="term" value="F:metal ion binding"/>
    <property type="evidence" value="ECO:0007669"/>
    <property type="project" value="UniProtKB-KW"/>
</dbReference>
<feature type="signal peptide" evidence="5">
    <location>
        <begin position="1"/>
        <end position="17"/>
    </location>
</feature>
<keyword evidence="5" id="KW-0732">Signal</keyword>
<dbReference type="SUPFAM" id="SSF46626">
    <property type="entry name" value="Cytochrome c"/>
    <property type="match status" value="1"/>
</dbReference>
<reference evidence="7 8" key="1">
    <citation type="submission" date="2017-07" db="EMBL/GenBank/DDBJ databases">
        <title>Genome Sequence of Antarctobacter heliothermus Strain SMS3 Isolated from a culture of the Diatom Skeletonema marinoi.</title>
        <authorList>
            <person name="Topel M."/>
            <person name="Pinder M.I.M."/>
            <person name="Johansson O.N."/>
            <person name="Kourtchenko O."/>
            <person name="Godhe A."/>
            <person name="Clarke A.K."/>
        </authorList>
    </citation>
    <scope>NUCLEOTIDE SEQUENCE [LARGE SCALE GENOMIC DNA]</scope>
    <source>
        <strain evidence="7 8">SMS3</strain>
    </source>
</reference>
<keyword evidence="8" id="KW-1185">Reference proteome</keyword>
<evidence type="ECO:0000313" key="8">
    <source>
        <dbReference type="Proteomes" id="UP000203589"/>
    </source>
</evidence>
<keyword evidence="1 4" id="KW-0349">Heme</keyword>
<name>A0A222E2V0_9RHOB</name>
<keyword evidence="2 4" id="KW-0479">Metal-binding</keyword>
<dbReference type="Proteomes" id="UP000203589">
    <property type="component" value="Chromosome"/>
</dbReference>
<dbReference type="Pfam" id="PF00034">
    <property type="entry name" value="Cytochrom_C"/>
    <property type="match status" value="1"/>
</dbReference>